<protein>
    <submittedName>
        <fullName evidence="1">Uncharacterized protein</fullName>
    </submittedName>
</protein>
<reference evidence="1" key="1">
    <citation type="submission" date="2022-10" db="EMBL/GenBank/DDBJ databases">
        <title>Luteolibacter sp. GHJ8, whole genome shotgun sequencing project.</title>
        <authorList>
            <person name="Zhao G."/>
            <person name="Shen L."/>
        </authorList>
    </citation>
    <scope>NUCLEOTIDE SEQUENCE</scope>
    <source>
        <strain evidence="1">GHJ8</strain>
    </source>
</reference>
<proteinExistence type="predicted"/>
<accession>A0ABT3G7Q9</accession>
<name>A0ABT3G7Q9_9BACT</name>
<dbReference type="Proteomes" id="UP001165653">
    <property type="component" value="Unassembled WGS sequence"/>
</dbReference>
<dbReference type="EMBL" id="JAPDDR010000011">
    <property type="protein sequence ID" value="MCW1915840.1"/>
    <property type="molecule type" value="Genomic_DNA"/>
</dbReference>
<dbReference type="RefSeq" id="WP_264515400.1">
    <property type="nucleotide sequence ID" value="NZ_JAPDDR010000011.1"/>
</dbReference>
<evidence type="ECO:0000313" key="1">
    <source>
        <dbReference type="EMBL" id="MCW1915840.1"/>
    </source>
</evidence>
<keyword evidence="2" id="KW-1185">Reference proteome</keyword>
<sequence>MDSRRNILIRLEGLPEEEGHLRLSEFLKALEEWKKILHQFDQMESPGGRPEVYYRVVNLSHSSPATIELEPVALPRREKKLPKNQALPTYKPPKVENRPRRLMSELRSIKDKAGVSDEVDPQVLVSLKAVAPSSSNGIARSSVIYGDTQLDLDQQFSSNVSKLINSELVSHGTLDGQLEALNVHGSGPYSCYVYPPIGPKKIRCTFNLLFRKKILELADKYVRISGFMHYREKSDFPYMMELSEIEELHPSSVVKFSTLVGSPESFIDGTSPHDIDDDW</sequence>
<gene>
    <name evidence="1" type="ORF">OJ996_19795</name>
</gene>
<organism evidence="1 2">
    <name type="scientific">Luteolibacter rhizosphaerae</name>
    <dbReference type="NCBI Taxonomy" id="2989719"/>
    <lineage>
        <taxon>Bacteria</taxon>
        <taxon>Pseudomonadati</taxon>
        <taxon>Verrucomicrobiota</taxon>
        <taxon>Verrucomicrobiia</taxon>
        <taxon>Verrucomicrobiales</taxon>
        <taxon>Verrucomicrobiaceae</taxon>
        <taxon>Luteolibacter</taxon>
    </lineage>
</organism>
<evidence type="ECO:0000313" key="2">
    <source>
        <dbReference type="Proteomes" id="UP001165653"/>
    </source>
</evidence>
<comment type="caution">
    <text evidence="1">The sequence shown here is derived from an EMBL/GenBank/DDBJ whole genome shotgun (WGS) entry which is preliminary data.</text>
</comment>